<dbReference type="AlphaFoldDB" id="A0A0M2V7X8"/>
<proteinExistence type="predicted"/>
<dbReference type="SUPFAM" id="SSF109604">
    <property type="entry name" value="HD-domain/PDEase-like"/>
    <property type="match status" value="1"/>
</dbReference>
<dbReference type="GO" id="GO:0016301">
    <property type="term" value="F:kinase activity"/>
    <property type="evidence" value="ECO:0007669"/>
    <property type="project" value="UniProtKB-KW"/>
</dbReference>
<dbReference type="InterPro" id="IPR013976">
    <property type="entry name" value="HDOD"/>
</dbReference>
<dbReference type="PATRIC" id="fig|336831.14.peg.3170"/>
<dbReference type="PROSITE" id="PS51833">
    <property type="entry name" value="HDOD"/>
    <property type="match status" value="1"/>
</dbReference>
<dbReference type="Gene3D" id="1.10.3210.10">
    <property type="entry name" value="Hypothetical protein af1432"/>
    <property type="match status" value="1"/>
</dbReference>
<name>A0A0M2V7X8_9GAMM</name>
<evidence type="ECO:0000313" key="2">
    <source>
        <dbReference type="EMBL" id="KKO46534.1"/>
    </source>
</evidence>
<reference evidence="2 3" key="1">
    <citation type="submission" date="2015-03" db="EMBL/GenBank/DDBJ databases">
        <title>Draft genome sequences of two protease-producing strains of Arsukibacterium isolated from two cold and alkaline environments.</title>
        <authorList>
            <person name="Lylloff J.E."/>
            <person name="Skov L.B."/>
            <person name="Jepsen M."/>
            <person name="Hallin P.F."/>
            <person name="Sorensen S.J."/>
            <person name="Stougaard P."/>
            <person name="Glaring M.A."/>
        </authorList>
    </citation>
    <scope>NUCLEOTIDE SEQUENCE [LARGE SCALE GENOMIC DNA]</scope>
    <source>
        <strain evidence="2 3">GCM72</strain>
    </source>
</reference>
<feature type="domain" description="HDOD" evidence="1">
    <location>
        <begin position="13"/>
        <end position="206"/>
    </location>
</feature>
<dbReference type="Proteomes" id="UP000034228">
    <property type="component" value="Unassembled WGS sequence"/>
</dbReference>
<dbReference type="PANTHER" id="PTHR33525">
    <property type="match status" value="1"/>
</dbReference>
<comment type="caution">
    <text evidence="2">The sequence shown here is derived from an EMBL/GenBank/DDBJ whole genome shotgun (WGS) entry which is preliminary data.</text>
</comment>
<gene>
    <name evidence="2" type="ORF">WG68_04275</name>
</gene>
<dbReference type="RefSeq" id="WP_046556422.1">
    <property type="nucleotide sequence ID" value="NZ_LAHO01000003.1"/>
</dbReference>
<evidence type="ECO:0000259" key="1">
    <source>
        <dbReference type="PROSITE" id="PS51833"/>
    </source>
</evidence>
<dbReference type="EMBL" id="LAHO01000003">
    <property type="protein sequence ID" value="KKO46534.1"/>
    <property type="molecule type" value="Genomic_DNA"/>
</dbReference>
<organism evidence="2 3">
    <name type="scientific">Arsukibacterium ikkense</name>
    <dbReference type="NCBI Taxonomy" id="336831"/>
    <lineage>
        <taxon>Bacteria</taxon>
        <taxon>Pseudomonadati</taxon>
        <taxon>Pseudomonadota</taxon>
        <taxon>Gammaproteobacteria</taxon>
        <taxon>Chromatiales</taxon>
        <taxon>Chromatiaceae</taxon>
        <taxon>Arsukibacterium</taxon>
    </lineage>
</organism>
<keyword evidence="3" id="KW-1185">Reference proteome</keyword>
<dbReference type="OrthoDB" id="9770715at2"/>
<evidence type="ECO:0000313" key="3">
    <source>
        <dbReference type="Proteomes" id="UP000034228"/>
    </source>
</evidence>
<keyword evidence="2" id="KW-0808">Transferase</keyword>
<protein>
    <submittedName>
        <fullName evidence="2">Histidine kinase</fullName>
    </submittedName>
</protein>
<dbReference type="STRING" id="336831.WG68_04275"/>
<accession>A0A0M2V7X8</accession>
<dbReference type="Pfam" id="PF08668">
    <property type="entry name" value="HDOD"/>
    <property type="match status" value="1"/>
</dbReference>
<dbReference type="PANTHER" id="PTHR33525:SF3">
    <property type="entry name" value="RIBONUCLEASE Y"/>
    <property type="match status" value="1"/>
</dbReference>
<sequence>MNAMQYAQKAVDLFVFPDSYIRVKELMESDTASLDDIAEVILLDPVLTSKLLKLANSAVYRLPYQVESVSKALLVLGKSQLYNLVVSIAVSSACSKLTSSAVDLERFWEQSVNAALIAKYLANFCGLRQPDRLYVAGLLHNIGELVVMQQAPESAASCQNYTDEIKPWQLQQTILGFTYAACGAELLNLWQLPDSIVEPLARQHSTQFNASEPDVLISYLAVRLALANQHPDLYSVKTLVDPFVLELLHLEQADLIKAIDFCNTEGLFILSVLNPRISTIY</sequence>
<keyword evidence="2" id="KW-0418">Kinase</keyword>
<dbReference type="InterPro" id="IPR052340">
    <property type="entry name" value="RNase_Y/CdgJ"/>
</dbReference>